<protein>
    <recommendedName>
        <fullName evidence="4">hydroxyethylthiazole kinase</fullName>
        <ecNumber evidence="4">2.7.1.50</ecNumber>
    </recommendedName>
</protein>
<evidence type="ECO:0000256" key="9">
    <source>
        <dbReference type="ARBA" id="ARBA00022840"/>
    </source>
</evidence>
<comment type="pathway">
    <text evidence="3">Cofactor biosynthesis; thiamine diphosphate biosynthesis; 4-methyl-5-(2-phosphoethyl)-thiazole from 5-(2-hydroxyethyl)-4-methylthiazole: step 1/1.</text>
</comment>
<evidence type="ECO:0000256" key="10">
    <source>
        <dbReference type="ARBA" id="ARBA00022842"/>
    </source>
</evidence>
<keyword evidence="14" id="KW-1185">Reference proteome</keyword>
<keyword evidence="10" id="KW-0460">Magnesium</keyword>
<keyword evidence="11" id="KW-0784">Thiamine biosynthesis</keyword>
<evidence type="ECO:0000256" key="12">
    <source>
        <dbReference type="SAM" id="MobiDB-lite"/>
    </source>
</evidence>
<keyword evidence="6" id="KW-0479">Metal-binding</keyword>
<comment type="cofactor">
    <cofactor evidence="2">
        <name>Mg(2+)</name>
        <dbReference type="ChEBI" id="CHEBI:18420"/>
    </cofactor>
</comment>
<evidence type="ECO:0000256" key="4">
    <source>
        <dbReference type="ARBA" id="ARBA00012129"/>
    </source>
</evidence>
<evidence type="ECO:0000313" key="14">
    <source>
        <dbReference type="Proteomes" id="UP001157109"/>
    </source>
</evidence>
<evidence type="ECO:0000313" key="13">
    <source>
        <dbReference type="EMBL" id="GMA20870.1"/>
    </source>
</evidence>
<comment type="catalytic activity">
    <reaction evidence="1">
        <text>5-(2-hydroxyethyl)-4-methylthiazole + ATP = 4-methyl-5-(2-phosphooxyethyl)-thiazole + ADP + H(+)</text>
        <dbReference type="Rhea" id="RHEA:24212"/>
        <dbReference type="ChEBI" id="CHEBI:15378"/>
        <dbReference type="ChEBI" id="CHEBI:17957"/>
        <dbReference type="ChEBI" id="CHEBI:30616"/>
        <dbReference type="ChEBI" id="CHEBI:58296"/>
        <dbReference type="ChEBI" id="CHEBI:456216"/>
        <dbReference type="EC" id="2.7.1.50"/>
    </reaction>
</comment>
<reference evidence="14" key="1">
    <citation type="journal article" date="2019" name="Int. J. Syst. Evol. Microbiol.">
        <title>The Global Catalogue of Microorganisms (GCM) 10K type strain sequencing project: providing services to taxonomists for standard genome sequencing and annotation.</title>
        <authorList>
            <consortium name="The Broad Institute Genomics Platform"/>
            <consortium name="The Broad Institute Genome Sequencing Center for Infectious Disease"/>
            <person name="Wu L."/>
            <person name="Ma J."/>
        </authorList>
    </citation>
    <scope>NUCLEOTIDE SEQUENCE [LARGE SCALE GENOMIC DNA]</scope>
    <source>
        <strain evidence="14">NBRC 105830</strain>
    </source>
</reference>
<dbReference type="InterPro" id="IPR029056">
    <property type="entry name" value="Ribokinase-like"/>
</dbReference>
<keyword evidence="9" id="KW-0067">ATP-binding</keyword>
<dbReference type="Pfam" id="PF02110">
    <property type="entry name" value="HK"/>
    <property type="match status" value="1"/>
</dbReference>
<evidence type="ECO:0000256" key="8">
    <source>
        <dbReference type="ARBA" id="ARBA00022777"/>
    </source>
</evidence>
<evidence type="ECO:0000256" key="11">
    <source>
        <dbReference type="ARBA" id="ARBA00022977"/>
    </source>
</evidence>
<gene>
    <name evidence="13" type="ORF">GCM10025862_28910</name>
</gene>
<evidence type="ECO:0000256" key="5">
    <source>
        <dbReference type="ARBA" id="ARBA00022679"/>
    </source>
</evidence>
<keyword evidence="7" id="KW-0547">Nucleotide-binding</keyword>
<comment type="caution">
    <text evidence="13">The sequence shown here is derived from an EMBL/GenBank/DDBJ whole genome shotgun (WGS) entry which is preliminary data.</text>
</comment>
<dbReference type="Gene3D" id="3.40.1190.20">
    <property type="match status" value="1"/>
</dbReference>
<evidence type="ECO:0000256" key="7">
    <source>
        <dbReference type="ARBA" id="ARBA00022741"/>
    </source>
</evidence>
<proteinExistence type="predicted"/>
<keyword evidence="8" id="KW-0418">Kinase</keyword>
<evidence type="ECO:0000256" key="3">
    <source>
        <dbReference type="ARBA" id="ARBA00004868"/>
    </source>
</evidence>
<evidence type="ECO:0000256" key="6">
    <source>
        <dbReference type="ARBA" id="ARBA00022723"/>
    </source>
</evidence>
<keyword evidence="5" id="KW-0808">Transferase</keyword>
<dbReference type="Proteomes" id="UP001157109">
    <property type="component" value="Unassembled WGS sequence"/>
</dbReference>
<organism evidence="13 14">
    <name type="scientific">Arsenicicoccus piscis</name>
    <dbReference type="NCBI Taxonomy" id="673954"/>
    <lineage>
        <taxon>Bacteria</taxon>
        <taxon>Bacillati</taxon>
        <taxon>Actinomycetota</taxon>
        <taxon>Actinomycetes</taxon>
        <taxon>Micrococcales</taxon>
        <taxon>Intrasporangiaceae</taxon>
        <taxon>Arsenicicoccus</taxon>
    </lineage>
</organism>
<name>A0ABQ6HRM6_9MICO</name>
<evidence type="ECO:0000256" key="2">
    <source>
        <dbReference type="ARBA" id="ARBA00001946"/>
    </source>
</evidence>
<accession>A0ABQ6HRM6</accession>
<dbReference type="EMBL" id="BSUJ01000001">
    <property type="protein sequence ID" value="GMA20870.1"/>
    <property type="molecule type" value="Genomic_DNA"/>
</dbReference>
<dbReference type="InterPro" id="IPR000417">
    <property type="entry name" value="Hyethyz_kinase"/>
</dbReference>
<sequence length="74" mass="7861">MTTPHRPTQPPTLSASDLADSLTTYREAGPLVQCLTNTVVTNWTANVLLASGAPPPWSTTLTRPGCSPVSPRRC</sequence>
<dbReference type="EC" id="2.7.1.50" evidence="4"/>
<evidence type="ECO:0000256" key="1">
    <source>
        <dbReference type="ARBA" id="ARBA00001771"/>
    </source>
</evidence>
<feature type="region of interest" description="Disordered" evidence="12">
    <location>
        <begin position="51"/>
        <end position="74"/>
    </location>
</feature>